<comment type="caution">
    <text evidence="1">The sequence shown here is derived from an EMBL/GenBank/DDBJ whole genome shotgun (WGS) entry which is preliminary data.</text>
</comment>
<evidence type="ECO:0000313" key="1">
    <source>
        <dbReference type="EMBL" id="KAI3699250.1"/>
    </source>
</evidence>
<reference evidence="1 2" key="2">
    <citation type="journal article" date="2022" name="Mol. Ecol. Resour.">
        <title>The genomes of chicory, endive, great burdock and yacon provide insights into Asteraceae paleo-polyploidization history and plant inulin production.</title>
        <authorList>
            <person name="Fan W."/>
            <person name="Wang S."/>
            <person name="Wang H."/>
            <person name="Wang A."/>
            <person name="Jiang F."/>
            <person name="Liu H."/>
            <person name="Zhao H."/>
            <person name="Xu D."/>
            <person name="Zhang Y."/>
        </authorList>
    </citation>
    <scope>NUCLEOTIDE SEQUENCE [LARGE SCALE GENOMIC DNA]</scope>
    <source>
        <strain evidence="2">cv. Punajuju</strain>
        <tissue evidence="1">Leaves</tissue>
    </source>
</reference>
<keyword evidence="2" id="KW-1185">Reference proteome</keyword>
<proteinExistence type="predicted"/>
<dbReference type="EMBL" id="CM042016">
    <property type="protein sequence ID" value="KAI3699250.1"/>
    <property type="molecule type" value="Genomic_DNA"/>
</dbReference>
<accession>A0ACB8ZT11</accession>
<organism evidence="1 2">
    <name type="scientific">Cichorium intybus</name>
    <name type="common">Chicory</name>
    <dbReference type="NCBI Taxonomy" id="13427"/>
    <lineage>
        <taxon>Eukaryota</taxon>
        <taxon>Viridiplantae</taxon>
        <taxon>Streptophyta</taxon>
        <taxon>Embryophyta</taxon>
        <taxon>Tracheophyta</taxon>
        <taxon>Spermatophyta</taxon>
        <taxon>Magnoliopsida</taxon>
        <taxon>eudicotyledons</taxon>
        <taxon>Gunneridae</taxon>
        <taxon>Pentapetalae</taxon>
        <taxon>asterids</taxon>
        <taxon>campanulids</taxon>
        <taxon>Asterales</taxon>
        <taxon>Asteraceae</taxon>
        <taxon>Cichorioideae</taxon>
        <taxon>Cichorieae</taxon>
        <taxon>Cichoriinae</taxon>
        <taxon>Cichorium</taxon>
    </lineage>
</organism>
<reference evidence="2" key="1">
    <citation type="journal article" date="2022" name="Mol. Ecol. Resour.">
        <title>The genomes of chicory, endive, great burdock and yacon provide insights into Asteraceae palaeo-polyploidization history and plant inulin production.</title>
        <authorList>
            <person name="Fan W."/>
            <person name="Wang S."/>
            <person name="Wang H."/>
            <person name="Wang A."/>
            <person name="Jiang F."/>
            <person name="Liu H."/>
            <person name="Zhao H."/>
            <person name="Xu D."/>
            <person name="Zhang Y."/>
        </authorList>
    </citation>
    <scope>NUCLEOTIDE SEQUENCE [LARGE SCALE GENOMIC DNA]</scope>
    <source>
        <strain evidence="2">cv. Punajuju</strain>
    </source>
</reference>
<evidence type="ECO:0000313" key="2">
    <source>
        <dbReference type="Proteomes" id="UP001055811"/>
    </source>
</evidence>
<gene>
    <name evidence="1" type="ORF">L2E82_43426</name>
</gene>
<name>A0ACB8ZT11_CICIN</name>
<protein>
    <submittedName>
        <fullName evidence="1">Uncharacterized protein</fullName>
    </submittedName>
</protein>
<dbReference type="Proteomes" id="UP001055811">
    <property type="component" value="Linkage Group LG08"/>
</dbReference>
<sequence length="594" mass="66313">MARWWFFLWQAMIVSFLYIIFSTLVTSQAQTNLLLRSCSLQNTRSSFRSLNETLKEVRRQLSNNITFFATAEQTRISEPVYMMAQCRLYMSTNDCIACYDVATAHARGCGAATGARAVLDGCFLRYDPTRFYSDATQPGNVGYCGNRTATRPTRFQTTVDGLLTNLTIVTPRMKNLFVASSTNIPRSNRSVYAIAQCTPTVGENGCRDCLKVAYTNIMSCLPFVDGRALDTGCFMRYSNKPFFSKNKTTFIEPFTEEGSSNKAAIIGGVVGSLGILGIALLAILMWCRRLKQRSITRGNLYRKGDQLQEPLKYSYSDLKKATKNFSDDNKLGEGGYGEVYKGTVKTGSMVAVKKLLFSSAKADFENEVRVLSNVHHRNLIRLLGCCTEGPELILVLEYMENGSLAKFLYGERNPKIADFGLARLLPEDQTHLSTRVAGTFGYIAPEYAFHGQLSEKSDTYSFGIVVLEIVSGKKCSDVFDLSRPDEYLLEHAWNMYDNQTHLNLIDKALDPSEYKADDVQKIIEIALTCTRSPISDRPTMSEVLMLLNDRAGNQKPPKRLHLNVPNINAHVDNPAYVSPSITNAVATMTELTGR</sequence>